<dbReference type="Pfam" id="PF04972">
    <property type="entry name" value="BON"/>
    <property type="match status" value="1"/>
</dbReference>
<keyword evidence="4" id="KW-0418">Kinase</keyword>
<dbReference type="InterPro" id="IPR017080">
    <property type="entry name" value="UCP036990_CBS_BON"/>
</dbReference>
<dbReference type="InterPro" id="IPR007055">
    <property type="entry name" value="BON_dom"/>
</dbReference>
<dbReference type="PANTHER" id="PTHR43080">
    <property type="entry name" value="CBS DOMAIN-CONTAINING PROTEIN CBSX3, MITOCHONDRIAL"/>
    <property type="match status" value="1"/>
</dbReference>
<dbReference type="OrthoDB" id="9790355at2"/>
<dbReference type="PROSITE" id="PS51371">
    <property type="entry name" value="CBS"/>
    <property type="match status" value="2"/>
</dbReference>
<dbReference type="AlphaFoldDB" id="A0A0J1CS52"/>
<name>A0A0J1CS52_9BURK</name>
<comment type="caution">
    <text evidence="4">The sequence shown here is derived from an EMBL/GenBank/DDBJ whole genome shotgun (WGS) entry which is preliminary data.</text>
</comment>
<proteinExistence type="predicted"/>
<protein>
    <submittedName>
        <fullName evidence="4">Histidine kinase</fullName>
    </submittedName>
</protein>
<dbReference type="SUPFAM" id="SSF54631">
    <property type="entry name" value="CBS-domain pair"/>
    <property type="match status" value="1"/>
</dbReference>
<dbReference type="CDD" id="cd04586">
    <property type="entry name" value="CBS_pair_BON_assoc"/>
    <property type="match status" value="1"/>
</dbReference>
<dbReference type="Proteomes" id="UP000035963">
    <property type="component" value="Unassembled WGS sequence"/>
</dbReference>
<dbReference type="Gene3D" id="3.10.580.10">
    <property type="entry name" value="CBS-domain"/>
    <property type="match status" value="1"/>
</dbReference>
<dbReference type="EMBL" id="AEJF01000148">
    <property type="protein sequence ID" value="KLU23475.1"/>
    <property type="molecule type" value="Genomic_DNA"/>
</dbReference>
<dbReference type="PATRIC" id="fig|908627.4.peg.5653"/>
<evidence type="ECO:0000313" key="4">
    <source>
        <dbReference type="EMBL" id="KLU23475.1"/>
    </source>
</evidence>
<keyword evidence="4" id="KW-0808">Transferase</keyword>
<dbReference type="Gene3D" id="3.30.1340.30">
    <property type="match status" value="1"/>
</dbReference>
<evidence type="ECO:0000256" key="2">
    <source>
        <dbReference type="PROSITE-ProRule" id="PRU00703"/>
    </source>
</evidence>
<dbReference type="RefSeq" id="WP_047894925.1">
    <property type="nucleotide sequence ID" value="NZ_AEJF01000148.1"/>
</dbReference>
<dbReference type="SMART" id="SM00116">
    <property type="entry name" value="CBS"/>
    <property type="match status" value="2"/>
</dbReference>
<dbReference type="PIRSF" id="PIRSF036990">
    <property type="entry name" value="UCP036990_CBS_BON"/>
    <property type="match status" value="1"/>
</dbReference>
<dbReference type="InterPro" id="IPR051257">
    <property type="entry name" value="Diverse_CBS-Domain"/>
</dbReference>
<feature type="domain" description="CBS" evidence="3">
    <location>
        <begin position="7"/>
        <end position="63"/>
    </location>
</feature>
<dbReference type="GO" id="GO:0016301">
    <property type="term" value="F:kinase activity"/>
    <property type="evidence" value="ECO:0007669"/>
    <property type="project" value="UniProtKB-KW"/>
</dbReference>
<sequence>MRAVDIMTRTVITVGPGTTVREAARLLADNHISGAPVVDDEGRLLGMLTEGDLLHRTEIGTEARRRSWWLELFSSTQDLAATYIKENARLVRDVMTPEVITVKETTPVREIADLLERHRIKRVPVLYDGELLGIVSRANLVKALASAPKEAGVKLVAADQSIREAVLGELSGHRWAVPAENVIVNEGTVHLWGVVTSPEQARAMCIAAERVQGVKGVEDHTDAPVMIPAM</sequence>
<dbReference type="CDD" id="cd02205">
    <property type="entry name" value="CBS_pair_SF"/>
    <property type="match status" value="1"/>
</dbReference>
<evidence type="ECO:0000313" key="5">
    <source>
        <dbReference type="Proteomes" id="UP000035963"/>
    </source>
</evidence>
<keyword evidence="1 2" id="KW-0129">CBS domain</keyword>
<gene>
    <name evidence="4" type="ORF">EOS_25355</name>
</gene>
<dbReference type="InterPro" id="IPR046342">
    <property type="entry name" value="CBS_dom_sf"/>
</dbReference>
<dbReference type="InterPro" id="IPR000644">
    <property type="entry name" value="CBS_dom"/>
</dbReference>
<accession>A0A0J1CS52</accession>
<dbReference type="Pfam" id="PF00571">
    <property type="entry name" value="CBS"/>
    <property type="match status" value="2"/>
</dbReference>
<organism evidence="4 5">
    <name type="scientific">Caballeronia mineralivorans PML1(12)</name>
    <dbReference type="NCBI Taxonomy" id="908627"/>
    <lineage>
        <taxon>Bacteria</taxon>
        <taxon>Pseudomonadati</taxon>
        <taxon>Pseudomonadota</taxon>
        <taxon>Betaproteobacteria</taxon>
        <taxon>Burkholderiales</taxon>
        <taxon>Burkholderiaceae</taxon>
        <taxon>Caballeronia</taxon>
    </lineage>
</organism>
<evidence type="ECO:0000256" key="1">
    <source>
        <dbReference type="ARBA" id="ARBA00023122"/>
    </source>
</evidence>
<evidence type="ECO:0000259" key="3">
    <source>
        <dbReference type="PROSITE" id="PS51371"/>
    </source>
</evidence>
<dbReference type="PANTHER" id="PTHR43080:SF26">
    <property type="entry name" value="REGULATORY PROTEIN"/>
    <property type="match status" value="1"/>
</dbReference>
<keyword evidence="5" id="KW-1185">Reference proteome</keyword>
<feature type="domain" description="CBS" evidence="3">
    <location>
        <begin position="95"/>
        <end position="150"/>
    </location>
</feature>
<reference evidence="4 5" key="1">
    <citation type="journal article" date="2015" name="Genome Announc.">
        <title>Draft Genome Sequence of Burkholderia sp. Strain PML1(12), an Ectomycorrhizosphere-Inhabiting Bacterium with Effective Mineral-Weathering Ability.</title>
        <authorList>
            <person name="Uroz S."/>
            <person name="Oger P."/>
        </authorList>
    </citation>
    <scope>NUCLEOTIDE SEQUENCE [LARGE SCALE GENOMIC DNA]</scope>
    <source>
        <strain evidence="5">PML1(12)</strain>
    </source>
</reference>